<accession>A0A098QU85</accession>
<dbReference type="InterPro" id="IPR029052">
    <property type="entry name" value="Metallo-depent_PP-like"/>
</dbReference>
<comment type="caution">
    <text evidence="2">The sequence shown here is derived from an EMBL/GenBank/DDBJ whole genome shotgun (WGS) entry which is preliminary data.</text>
</comment>
<dbReference type="eggNOG" id="COG0420">
    <property type="taxonomic scope" value="Bacteria"/>
</dbReference>
<reference evidence="2 3" key="1">
    <citation type="submission" date="2014-05" db="EMBL/GenBank/DDBJ databases">
        <title>De novo Genome Sequence of Spirocheata sp.</title>
        <authorList>
            <person name="Shivani Y."/>
            <person name="Subhash Y."/>
            <person name="Tushar L."/>
            <person name="Sasikala C."/>
            <person name="Ramana C.V."/>
        </authorList>
    </citation>
    <scope>NUCLEOTIDE SEQUENCE [LARGE SCALE GENOMIC DNA]</scope>
    <source>
        <strain evidence="2 3">JC230</strain>
    </source>
</reference>
<feature type="region of interest" description="Disordered" evidence="1">
    <location>
        <begin position="1"/>
        <end position="26"/>
    </location>
</feature>
<proteinExistence type="predicted"/>
<dbReference type="SUPFAM" id="SSF56300">
    <property type="entry name" value="Metallo-dependent phosphatases"/>
    <property type="match status" value="1"/>
</dbReference>
<evidence type="ECO:0000256" key="1">
    <source>
        <dbReference type="SAM" id="MobiDB-lite"/>
    </source>
</evidence>
<dbReference type="PANTHER" id="PTHR30337">
    <property type="entry name" value="COMPONENT OF ATP-DEPENDENT DSDNA EXONUCLEASE"/>
    <property type="match status" value="1"/>
</dbReference>
<dbReference type="STRING" id="1480694.DC28_11345"/>
<organism evidence="2 3">
    <name type="scientific">Spirochaeta lutea</name>
    <dbReference type="NCBI Taxonomy" id="1480694"/>
    <lineage>
        <taxon>Bacteria</taxon>
        <taxon>Pseudomonadati</taxon>
        <taxon>Spirochaetota</taxon>
        <taxon>Spirochaetia</taxon>
        <taxon>Spirochaetales</taxon>
        <taxon>Spirochaetaceae</taxon>
        <taxon>Spirochaeta</taxon>
    </lineage>
</organism>
<dbReference type="AlphaFoldDB" id="A0A098QU85"/>
<dbReference type="PANTHER" id="PTHR30337:SF0">
    <property type="entry name" value="NUCLEASE SBCCD SUBUNIT D"/>
    <property type="match status" value="1"/>
</dbReference>
<gene>
    <name evidence="2" type="ORF">DC28_11345</name>
</gene>
<sequence>ENRPQPDGTPAAPENRPRGTTNLQRGTTNLQGLLARRWQEIAERQFQEQRPEIRLFVGHFFFAAPGTARAGLTEVLRGEEGEGERSVLHPGGIELISTAAIPQVDYAAFGHLHRPQILHGEQRFPAVYAGSPIAYSQAEADQEKTVMILESQDLGIMALHTLAISSGRRILRHRASSPDEALSWLKEHPDDFIDLEIETPRFLEGGVYQEIKQSHPRLLSIVPVLTASRDDDRLPESMDPREQGLEDLFARFFQERKGVAPSEEILTLFRELASLDPDEAQEEQQ</sequence>
<keyword evidence="3" id="KW-1185">Reference proteome</keyword>
<dbReference type="Gene3D" id="3.60.21.10">
    <property type="match status" value="1"/>
</dbReference>
<dbReference type="EMBL" id="JNUP01000066">
    <property type="protein sequence ID" value="KGE71390.1"/>
    <property type="molecule type" value="Genomic_DNA"/>
</dbReference>
<dbReference type="InterPro" id="IPR050535">
    <property type="entry name" value="DNA_Repair-Maintenance_Comp"/>
</dbReference>
<name>A0A098QU85_9SPIO</name>
<evidence type="ECO:0000313" key="2">
    <source>
        <dbReference type="EMBL" id="KGE71390.1"/>
    </source>
</evidence>
<evidence type="ECO:0000313" key="3">
    <source>
        <dbReference type="Proteomes" id="UP000029692"/>
    </source>
</evidence>
<dbReference type="Proteomes" id="UP000029692">
    <property type="component" value="Unassembled WGS sequence"/>
</dbReference>
<protein>
    <recommendedName>
        <fullName evidence="4">Nuclease SbcCD subunit D C-terminal domain-containing protein</fullName>
    </recommendedName>
</protein>
<feature type="non-terminal residue" evidence="2">
    <location>
        <position position="1"/>
    </location>
</feature>
<evidence type="ECO:0008006" key="4">
    <source>
        <dbReference type="Google" id="ProtNLM"/>
    </source>
</evidence>